<name>A0A1M5GEM1_9ALTE</name>
<dbReference type="InterPro" id="IPR013324">
    <property type="entry name" value="RNA_pol_sigma_r3/r4-like"/>
</dbReference>
<evidence type="ECO:0000259" key="5">
    <source>
        <dbReference type="Pfam" id="PF04542"/>
    </source>
</evidence>
<feature type="domain" description="RNA polymerase sigma-70 region 2" evidence="5">
    <location>
        <begin position="11"/>
        <end position="74"/>
    </location>
</feature>
<dbReference type="PANTHER" id="PTHR43133:SF46">
    <property type="entry name" value="RNA POLYMERASE SIGMA-70 FACTOR ECF SUBFAMILY"/>
    <property type="match status" value="1"/>
</dbReference>
<keyword evidence="4" id="KW-0804">Transcription</keyword>
<evidence type="ECO:0000256" key="2">
    <source>
        <dbReference type="ARBA" id="ARBA00023015"/>
    </source>
</evidence>
<dbReference type="AlphaFoldDB" id="A0A1M5GEM1"/>
<sequence>MSEKSKIASTYMKYRSKLMRAISSIVDANDIEDIVQDAFVKSYEAELKQEIQYERTYMLRTVRNLALNHVNRAAHQLNDQIENMDVLATDFSDEMIERQVESKQRFIHFCQATENLSAEVKRVFLLKKVYDMSQRDIAELLQISESTVEKHVAKGLMQCAQFLARQQQPHNRDESQSNLG</sequence>
<proteinExistence type="inferred from homology"/>
<feature type="domain" description="RNA polymerase sigma factor 70 region 4 type 2" evidence="6">
    <location>
        <begin position="112"/>
        <end position="159"/>
    </location>
</feature>
<dbReference type="InterPro" id="IPR013249">
    <property type="entry name" value="RNA_pol_sigma70_r4_t2"/>
</dbReference>
<keyword evidence="8" id="KW-1185">Reference proteome</keyword>
<dbReference type="STRING" id="634436.SAMN05216361_0981"/>
<dbReference type="EMBL" id="FQWD01000002">
    <property type="protein sequence ID" value="SHG02148.1"/>
    <property type="molecule type" value="Genomic_DNA"/>
</dbReference>
<dbReference type="Proteomes" id="UP000184520">
    <property type="component" value="Unassembled WGS sequence"/>
</dbReference>
<evidence type="ECO:0000313" key="8">
    <source>
        <dbReference type="Proteomes" id="UP000184520"/>
    </source>
</evidence>
<evidence type="ECO:0000259" key="6">
    <source>
        <dbReference type="Pfam" id="PF08281"/>
    </source>
</evidence>
<dbReference type="Gene3D" id="1.10.10.10">
    <property type="entry name" value="Winged helix-like DNA-binding domain superfamily/Winged helix DNA-binding domain"/>
    <property type="match status" value="1"/>
</dbReference>
<dbReference type="InterPro" id="IPR036388">
    <property type="entry name" value="WH-like_DNA-bd_sf"/>
</dbReference>
<gene>
    <name evidence="7" type="ORF">SAMN05216361_0981</name>
</gene>
<dbReference type="Pfam" id="PF04542">
    <property type="entry name" value="Sigma70_r2"/>
    <property type="match status" value="1"/>
</dbReference>
<keyword evidence="3" id="KW-0731">Sigma factor</keyword>
<dbReference type="NCBIfam" id="TIGR02937">
    <property type="entry name" value="sigma70-ECF"/>
    <property type="match status" value="1"/>
</dbReference>
<evidence type="ECO:0000256" key="1">
    <source>
        <dbReference type="ARBA" id="ARBA00010641"/>
    </source>
</evidence>
<dbReference type="InterPro" id="IPR013325">
    <property type="entry name" value="RNA_pol_sigma_r2"/>
</dbReference>
<keyword evidence="2" id="KW-0805">Transcription regulation</keyword>
<dbReference type="PANTHER" id="PTHR43133">
    <property type="entry name" value="RNA POLYMERASE ECF-TYPE SIGMA FACTO"/>
    <property type="match status" value="1"/>
</dbReference>
<organism evidence="7 8">
    <name type="scientific">Marisediminitalea aggregata</name>
    <dbReference type="NCBI Taxonomy" id="634436"/>
    <lineage>
        <taxon>Bacteria</taxon>
        <taxon>Pseudomonadati</taxon>
        <taxon>Pseudomonadota</taxon>
        <taxon>Gammaproteobacteria</taxon>
        <taxon>Alteromonadales</taxon>
        <taxon>Alteromonadaceae</taxon>
        <taxon>Marisediminitalea</taxon>
    </lineage>
</organism>
<evidence type="ECO:0000313" key="7">
    <source>
        <dbReference type="EMBL" id="SHG02148.1"/>
    </source>
</evidence>
<dbReference type="Pfam" id="PF08281">
    <property type="entry name" value="Sigma70_r4_2"/>
    <property type="match status" value="1"/>
</dbReference>
<dbReference type="SUPFAM" id="SSF88659">
    <property type="entry name" value="Sigma3 and sigma4 domains of RNA polymerase sigma factors"/>
    <property type="match status" value="1"/>
</dbReference>
<dbReference type="Gene3D" id="1.10.1740.10">
    <property type="match status" value="1"/>
</dbReference>
<accession>A0A1M5GEM1</accession>
<evidence type="ECO:0000256" key="3">
    <source>
        <dbReference type="ARBA" id="ARBA00023082"/>
    </source>
</evidence>
<comment type="similarity">
    <text evidence="1">Belongs to the sigma-70 factor family. ECF subfamily.</text>
</comment>
<dbReference type="RefSeq" id="WP_073318810.1">
    <property type="nucleotide sequence ID" value="NZ_FQWD01000002.1"/>
</dbReference>
<dbReference type="InterPro" id="IPR014284">
    <property type="entry name" value="RNA_pol_sigma-70_dom"/>
</dbReference>
<dbReference type="InterPro" id="IPR039425">
    <property type="entry name" value="RNA_pol_sigma-70-like"/>
</dbReference>
<protein>
    <submittedName>
        <fullName evidence="7">RNA polymerase sigma-70 factor, ECF subfamily</fullName>
    </submittedName>
</protein>
<dbReference type="InterPro" id="IPR007627">
    <property type="entry name" value="RNA_pol_sigma70_r2"/>
</dbReference>
<dbReference type="SUPFAM" id="SSF88946">
    <property type="entry name" value="Sigma2 domain of RNA polymerase sigma factors"/>
    <property type="match status" value="1"/>
</dbReference>
<dbReference type="OrthoDB" id="6689546at2"/>
<evidence type="ECO:0000256" key="4">
    <source>
        <dbReference type="ARBA" id="ARBA00023163"/>
    </source>
</evidence>
<dbReference type="GO" id="GO:0003677">
    <property type="term" value="F:DNA binding"/>
    <property type="evidence" value="ECO:0007669"/>
    <property type="project" value="InterPro"/>
</dbReference>
<dbReference type="GO" id="GO:0016987">
    <property type="term" value="F:sigma factor activity"/>
    <property type="evidence" value="ECO:0007669"/>
    <property type="project" value="UniProtKB-KW"/>
</dbReference>
<dbReference type="GO" id="GO:0006352">
    <property type="term" value="P:DNA-templated transcription initiation"/>
    <property type="evidence" value="ECO:0007669"/>
    <property type="project" value="InterPro"/>
</dbReference>
<reference evidence="8" key="1">
    <citation type="submission" date="2016-11" db="EMBL/GenBank/DDBJ databases">
        <authorList>
            <person name="Varghese N."/>
            <person name="Submissions S."/>
        </authorList>
    </citation>
    <scope>NUCLEOTIDE SEQUENCE [LARGE SCALE GENOMIC DNA]</scope>
    <source>
        <strain evidence="8">CGMCC 1.8995</strain>
    </source>
</reference>